<keyword evidence="2" id="KW-1185">Reference proteome</keyword>
<proteinExistence type="predicted"/>
<evidence type="ECO:0000313" key="2">
    <source>
        <dbReference type="Proteomes" id="UP000001072"/>
    </source>
</evidence>
<dbReference type="InParanoid" id="F4RKJ2"/>
<dbReference type="OrthoDB" id="2514710at2759"/>
<sequence length="162" mass="18000">MNEESFKDEIYKRIWTIDYGLRIAGIEMINKRKSHKSLNFKRISSIKSQQTNKSISPSKVLNNTTHQFRNYPSILELRESLLGKTQQRRSIESSAESLGGLKTSIGSRKSTRVGRSGRVLEALDGLEFGAIGGFGVTELGSGSKNGELMKSIRLHVSPPYGP</sequence>
<reference evidence="2" key="1">
    <citation type="journal article" date="2011" name="Proc. Natl. Acad. Sci. U.S.A.">
        <title>Obligate biotrophy features unraveled by the genomic analysis of rust fungi.</title>
        <authorList>
            <person name="Duplessis S."/>
            <person name="Cuomo C.A."/>
            <person name="Lin Y.-C."/>
            <person name="Aerts A."/>
            <person name="Tisserant E."/>
            <person name="Veneault-Fourrey C."/>
            <person name="Joly D.L."/>
            <person name="Hacquard S."/>
            <person name="Amselem J."/>
            <person name="Cantarel B.L."/>
            <person name="Chiu R."/>
            <person name="Coutinho P.M."/>
            <person name="Feau N."/>
            <person name="Field M."/>
            <person name="Frey P."/>
            <person name="Gelhaye E."/>
            <person name="Goldberg J."/>
            <person name="Grabherr M.G."/>
            <person name="Kodira C.D."/>
            <person name="Kohler A."/>
            <person name="Kuees U."/>
            <person name="Lindquist E.A."/>
            <person name="Lucas S.M."/>
            <person name="Mago R."/>
            <person name="Mauceli E."/>
            <person name="Morin E."/>
            <person name="Murat C."/>
            <person name="Pangilinan J.L."/>
            <person name="Park R."/>
            <person name="Pearson M."/>
            <person name="Quesneville H."/>
            <person name="Rouhier N."/>
            <person name="Sakthikumar S."/>
            <person name="Salamov A.A."/>
            <person name="Schmutz J."/>
            <person name="Selles B."/>
            <person name="Shapiro H."/>
            <person name="Tanguay P."/>
            <person name="Tuskan G.A."/>
            <person name="Henrissat B."/>
            <person name="Van de Peer Y."/>
            <person name="Rouze P."/>
            <person name="Ellis J.G."/>
            <person name="Dodds P.N."/>
            <person name="Schein J.E."/>
            <person name="Zhong S."/>
            <person name="Hamelin R.C."/>
            <person name="Grigoriev I.V."/>
            <person name="Szabo L.J."/>
            <person name="Martin F."/>
        </authorList>
    </citation>
    <scope>NUCLEOTIDE SEQUENCE [LARGE SCALE GENOMIC DNA]</scope>
    <source>
        <strain evidence="2">98AG31 / pathotype 3-4-7</strain>
    </source>
</reference>
<dbReference type="GeneID" id="18931931"/>
<dbReference type="KEGG" id="mlr:MELLADRAFT_71803"/>
<accession>F4RKJ2</accession>
<dbReference type="EMBL" id="GL883105">
    <property type="protein sequence ID" value="EGG07103.1"/>
    <property type="molecule type" value="Genomic_DNA"/>
</dbReference>
<name>F4RKJ2_MELLP</name>
<dbReference type="Proteomes" id="UP000001072">
    <property type="component" value="Unassembled WGS sequence"/>
</dbReference>
<gene>
    <name evidence="1" type="ORF">MELLADRAFT_71803</name>
</gene>
<evidence type="ECO:0000313" key="1">
    <source>
        <dbReference type="EMBL" id="EGG07103.1"/>
    </source>
</evidence>
<dbReference type="RefSeq" id="XP_007409545.1">
    <property type="nucleotide sequence ID" value="XM_007409483.1"/>
</dbReference>
<organism evidence="2">
    <name type="scientific">Melampsora larici-populina (strain 98AG31 / pathotype 3-4-7)</name>
    <name type="common">Poplar leaf rust fungus</name>
    <dbReference type="NCBI Taxonomy" id="747676"/>
    <lineage>
        <taxon>Eukaryota</taxon>
        <taxon>Fungi</taxon>
        <taxon>Dikarya</taxon>
        <taxon>Basidiomycota</taxon>
        <taxon>Pucciniomycotina</taxon>
        <taxon>Pucciniomycetes</taxon>
        <taxon>Pucciniales</taxon>
        <taxon>Melampsoraceae</taxon>
        <taxon>Melampsora</taxon>
    </lineage>
</organism>
<dbReference type="HOGENOM" id="CLU_1635764_0_0_1"/>
<dbReference type="VEuPathDB" id="FungiDB:MELLADRAFT_71803"/>
<dbReference type="AlphaFoldDB" id="F4RKJ2"/>
<protein>
    <submittedName>
        <fullName evidence="1">Uncharacterized protein</fullName>
    </submittedName>
</protein>